<proteinExistence type="predicted"/>
<accession>A0A7R8CS58</accession>
<reference evidence="1" key="1">
    <citation type="submission" date="2021-02" db="EMBL/GenBank/DDBJ databases">
        <authorList>
            <person name="Bekaert M."/>
        </authorList>
    </citation>
    <scope>NUCLEOTIDE SEQUENCE</scope>
    <source>
        <strain evidence="1">IoA-00</strain>
    </source>
</reference>
<gene>
    <name evidence="1" type="ORF">LSAA_8868</name>
</gene>
<evidence type="ECO:0000313" key="2">
    <source>
        <dbReference type="Proteomes" id="UP000675881"/>
    </source>
</evidence>
<keyword evidence="2" id="KW-1185">Reference proteome</keyword>
<dbReference type="Proteomes" id="UP000675881">
    <property type="component" value="Chromosome 4"/>
</dbReference>
<dbReference type="AlphaFoldDB" id="A0A7R8CS58"/>
<sequence length="188" mass="21764">MCLICEKELSKETMKASRLTAHINKMYPERENNDLSFFQALRDKLKQKKSILLLMTKQEQQGYNIAKLISKSGKPYSIIYQLRLPVVEDVLRTVVHPRSPYTIIKSIPLCDDSVRRRIDEMVNILKKVCVPFSKNKRQSQAIDEVSVEGNEPLSFQLEHEVEDEYIYVNLGDILESGDDELSRPSDVF</sequence>
<dbReference type="EMBL" id="HG994583">
    <property type="protein sequence ID" value="CAF2913547.1"/>
    <property type="molecule type" value="Genomic_DNA"/>
</dbReference>
<evidence type="ECO:0000313" key="1">
    <source>
        <dbReference type="EMBL" id="CAF2913547.1"/>
    </source>
</evidence>
<dbReference type="PANTHER" id="PTHR45913">
    <property type="entry name" value="EPM2A-INTERACTING PROTEIN 1"/>
    <property type="match status" value="1"/>
</dbReference>
<organism evidence="1 2">
    <name type="scientific">Lepeophtheirus salmonis</name>
    <name type="common">Salmon louse</name>
    <name type="synonym">Caligus salmonis</name>
    <dbReference type="NCBI Taxonomy" id="72036"/>
    <lineage>
        <taxon>Eukaryota</taxon>
        <taxon>Metazoa</taxon>
        <taxon>Ecdysozoa</taxon>
        <taxon>Arthropoda</taxon>
        <taxon>Crustacea</taxon>
        <taxon>Multicrustacea</taxon>
        <taxon>Hexanauplia</taxon>
        <taxon>Copepoda</taxon>
        <taxon>Siphonostomatoida</taxon>
        <taxon>Caligidae</taxon>
        <taxon>Lepeophtheirus</taxon>
    </lineage>
</organism>
<dbReference type="OrthoDB" id="10068674at2759"/>
<name>A0A7R8CS58_LEPSM</name>
<protein>
    <submittedName>
        <fullName evidence="1">(salmon louse) hypothetical protein</fullName>
    </submittedName>
</protein>
<dbReference type="PANTHER" id="PTHR45913:SF22">
    <property type="entry name" value="SCAN BOX DOMAIN-CONTAINING PROTEIN"/>
    <property type="match status" value="1"/>
</dbReference>